<evidence type="ECO:0000313" key="10">
    <source>
        <dbReference type="Proteomes" id="UP001189429"/>
    </source>
</evidence>
<dbReference type="InterPro" id="IPR011009">
    <property type="entry name" value="Kinase-like_dom_sf"/>
</dbReference>
<gene>
    <name evidence="9" type="ORF">PCOR1329_LOCUS14162</name>
</gene>
<dbReference type="SUPFAM" id="SSF56112">
    <property type="entry name" value="Protein kinase-like (PK-like)"/>
    <property type="match status" value="1"/>
</dbReference>
<dbReference type="SMART" id="SM00220">
    <property type="entry name" value="S_TKc"/>
    <property type="match status" value="1"/>
</dbReference>
<dbReference type="PROSITE" id="PS50011">
    <property type="entry name" value="PROTEIN_KINASE_DOM"/>
    <property type="match status" value="1"/>
</dbReference>
<feature type="region of interest" description="Disordered" evidence="7">
    <location>
        <begin position="622"/>
        <end position="642"/>
    </location>
</feature>
<dbReference type="InterPro" id="IPR017441">
    <property type="entry name" value="Protein_kinase_ATP_BS"/>
</dbReference>
<dbReference type="CDD" id="cd05117">
    <property type="entry name" value="STKc_CAMK"/>
    <property type="match status" value="1"/>
</dbReference>
<dbReference type="InterPro" id="IPR008271">
    <property type="entry name" value="Ser/Thr_kinase_AS"/>
</dbReference>
<feature type="compositionally biased region" description="Pro residues" evidence="7">
    <location>
        <begin position="733"/>
        <end position="748"/>
    </location>
</feature>
<keyword evidence="4" id="KW-0418">Kinase</keyword>
<dbReference type="EMBL" id="CAUYUJ010004224">
    <property type="protein sequence ID" value="CAK0808631.1"/>
    <property type="molecule type" value="Genomic_DNA"/>
</dbReference>
<sequence length="755" mass="80772">VQLATCEGLPSCSDACVPRDCELEDWSGWKAMGSCSGLCERKRRVNTSNNECGAPCEGALSETSARPECLQSSCAVEDRNCTWDAWEDWAPCASKSAQSFRSRRAKTEQSGRGESCTGGWNETRPCGGPEPVDCVLTASGPPAARAAAEAWGAQRPRGLAACELCGACAAAEAIAIPRRRSVELQCQTEACGGGRPDAGPKTLESFPRRGSRRRSSASPCRPPSPDVAASGDWSLAVTASVQVSAGGWTTGEGGRAGRPWAGAAAVQATIAGVVASPMLARPAPVATRELPEGSKLSSETRTAVDVLGEREDLTASPPTAPEEGFDSQYKVDESSYIGTGKFAVVHLCWRRHNPEQRFALKVINTRVGDQASMNRIREEISILQVLRAHPGLVSLVDVDETLPGSIRLVLELCEGGELYDRIQQKQYYPEQEAKACCYNLLDAIAYIHGKGVMHRDLKPENILLASKVSNTDVKISDFGLAKMSRDYPRRLPRSHSICGSDFYLAPEVIKQEEYGREIDIWAVPAARSGPPPWPMVRFCPPPTVGVIAYVLLSGSLPFFHNVLHKLYRQIVERDLSFPEQAWKNVSKGAQDFILRMLQVRPGDRLTADQALSHPFLRGTNGGTSFNSVDSHNPLVRGGSQPGAGAPANYFSAAYGNAAAPPAGPPQGPDAHRGWAPPTSAHPLEHAHNVNSRGNPRPTEQPYQGQPPGFAREFSGPPPGTGPAHGRGPQEAYGPPPGQGYGRPPPGGPAVPAGYY</sequence>
<evidence type="ECO:0000313" key="9">
    <source>
        <dbReference type="EMBL" id="CAK0808631.1"/>
    </source>
</evidence>
<feature type="region of interest" description="Disordered" evidence="7">
    <location>
        <begin position="189"/>
        <end position="231"/>
    </location>
</feature>
<proteinExistence type="predicted"/>
<evidence type="ECO:0000256" key="4">
    <source>
        <dbReference type="ARBA" id="ARBA00022777"/>
    </source>
</evidence>
<evidence type="ECO:0000256" key="5">
    <source>
        <dbReference type="ARBA" id="ARBA00022840"/>
    </source>
</evidence>
<dbReference type="PANTHER" id="PTHR24349">
    <property type="entry name" value="SERINE/THREONINE-PROTEIN KINASE"/>
    <property type="match status" value="1"/>
</dbReference>
<evidence type="ECO:0000256" key="7">
    <source>
        <dbReference type="SAM" id="MobiDB-lite"/>
    </source>
</evidence>
<feature type="region of interest" description="Disordered" evidence="7">
    <location>
        <begin position="658"/>
        <end position="755"/>
    </location>
</feature>
<name>A0ABN9QQX5_9DINO</name>
<dbReference type="Gene3D" id="1.10.510.10">
    <property type="entry name" value="Transferase(Phosphotransferase) domain 1"/>
    <property type="match status" value="1"/>
</dbReference>
<keyword evidence="2" id="KW-0808">Transferase</keyword>
<evidence type="ECO:0000256" key="1">
    <source>
        <dbReference type="ARBA" id="ARBA00022527"/>
    </source>
</evidence>
<evidence type="ECO:0000256" key="2">
    <source>
        <dbReference type="ARBA" id="ARBA00022679"/>
    </source>
</evidence>
<evidence type="ECO:0000256" key="6">
    <source>
        <dbReference type="PROSITE-ProRule" id="PRU10141"/>
    </source>
</evidence>
<keyword evidence="10" id="KW-1185">Reference proteome</keyword>
<feature type="domain" description="Protein kinase" evidence="8">
    <location>
        <begin position="331"/>
        <end position="616"/>
    </location>
</feature>
<keyword evidence="5 6" id="KW-0067">ATP-binding</keyword>
<dbReference type="PROSITE" id="PS00107">
    <property type="entry name" value="PROTEIN_KINASE_ATP"/>
    <property type="match status" value="1"/>
</dbReference>
<evidence type="ECO:0000259" key="8">
    <source>
        <dbReference type="PROSITE" id="PS50011"/>
    </source>
</evidence>
<accession>A0ABN9QQX5</accession>
<keyword evidence="1" id="KW-0723">Serine/threonine-protein kinase</keyword>
<feature type="non-terminal residue" evidence="9">
    <location>
        <position position="1"/>
    </location>
</feature>
<dbReference type="InterPro" id="IPR000719">
    <property type="entry name" value="Prot_kinase_dom"/>
</dbReference>
<dbReference type="PROSITE" id="PS00108">
    <property type="entry name" value="PROTEIN_KINASE_ST"/>
    <property type="match status" value="1"/>
</dbReference>
<organism evidence="9 10">
    <name type="scientific">Prorocentrum cordatum</name>
    <dbReference type="NCBI Taxonomy" id="2364126"/>
    <lineage>
        <taxon>Eukaryota</taxon>
        <taxon>Sar</taxon>
        <taxon>Alveolata</taxon>
        <taxon>Dinophyceae</taxon>
        <taxon>Prorocentrales</taxon>
        <taxon>Prorocentraceae</taxon>
        <taxon>Prorocentrum</taxon>
    </lineage>
</organism>
<comment type="caution">
    <text evidence="9">The sequence shown here is derived from an EMBL/GenBank/DDBJ whole genome shotgun (WGS) entry which is preliminary data.</text>
</comment>
<dbReference type="InterPro" id="IPR050205">
    <property type="entry name" value="CDPK_Ser/Thr_kinases"/>
</dbReference>
<protein>
    <recommendedName>
        <fullName evidence="8">Protein kinase domain-containing protein</fullName>
    </recommendedName>
</protein>
<dbReference type="Pfam" id="PF00069">
    <property type="entry name" value="Pkinase"/>
    <property type="match status" value="2"/>
</dbReference>
<feature type="binding site" evidence="6">
    <location>
        <position position="361"/>
    </location>
    <ligand>
        <name>ATP</name>
        <dbReference type="ChEBI" id="CHEBI:30616"/>
    </ligand>
</feature>
<keyword evidence="3 6" id="KW-0547">Nucleotide-binding</keyword>
<reference evidence="9" key="1">
    <citation type="submission" date="2023-10" db="EMBL/GenBank/DDBJ databases">
        <authorList>
            <person name="Chen Y."/>
            <person name="Shah S."/>
            <person name="Dougan E. K."/>
            <person name="Thang M."/>
            <person name="Chan C."/>
        </authorList>
    </citation>
    <scope>NUCLEOTIDE SEQUENCE [LARGE SCALE GENOMIC DNA]</scope>
</reference>
<dbReference type="Gene3D" id="3.30.200.20">
    <property type="entry name" value="Phosphorylase Kinase, domain 1"/>
    <property type="match status" value="1"/>
</dbReference>
<dbReference type="Proteomes" id="UP001189429">
    <property type="component" value="Unassembled WGS sequence"/>
</dbReference>
<evidence type="ECO:0000256" key="3">
    <source>
        <dbReference type="ARBA" id="ARBA00022741"/>
    </source>
</evidence>